<dbReference type="AlphaFoldDB" id="A0A1F4VKY7"/>
<evidence type="ECO:0000313" key="2">
    <source>
        <dbReference type="Proteomes" id="UP000177763"/>
    </source>
</evidence>
<organism evidence="1 2">
    <name type="scientific">candidate division WWE3 bacterium RIFCSPLOWO2_12_FULL_36_10</name>
    <dbReference type="NCBI Taxonomy" id="1802630"/>
    <lineage>
        <taxon>Bacteria</taxon>
        <taxon>Katanobacteria</taxon>
    </lineage>
</organism>
<dbReference type="STRING" id="1802630.A3H26_02915"/>
<proteinExistence type="predicted"/>
<evidence type="ECO:0000313" key="1">
    <source>
        <dbReference type="EMBL" id="OGC57640.1"/>
    </source>
</evidence>
<gene>
    <name evidence="1" type="ORF">A3H26_02915</name>
</gene>
<sequence length="205" mass="23967">MSNIFSISTLKNKGLESTYNKNMEELNQFFQMNWVVSVPKIYVIDNRETINFLKDYETPKWLVGWSMDRNVYILDKDAFATDSDHNYSESDYNMLIKHELAHAFFKVITGGKSQPNWLWEGVSILAAGQANIWKKPVVFKSFLDNKDIYAEAGYALLLIVNKFGREILIKLLKSYKTYSGEFSDLFKEIYKLELSYETFNNLIEN</sequence>
<comment type="caution">
    <text evidence="1">The sequence shown here is derived from an EMBL/GenBank/DDBJ whole genome shotgun (WGS) entry which is preliminary data.</text>
</comment>
<reference evidence="1 2" key="1">
    <citation type="journal article" date="2016" name="Nat. Commun.">
        <title>Thousands of microbial genomes shed light on interconnected biogeochemical processes in an aquifer system.</title>
        <authorList>
            <person name="Anantharaman K."/>
            <person name="Brown C.T."/>
            <person name="Hug L.A."/>
            <person name="Sharon I."/>
            <person name="Castelle C.J."/>
            <person name="Probst A.J."/>
            <person name="Thomas B.C."/>
            <person name="Singh A."/>
            <person name="Wilkins M.J."/>
            <person name="Karaoz U."/>
            <person name="Brodie E.L."/>
            <person name="Williams K.H."/>
            <person name="Hubbard S.S."/>
            <person name="Banfield J.F."/>
        </authorList>
    </citation>
    <scope>NUCLEOTIDE SEQUENCE [LARGE SCALE GENOMIC DNA]</scope>
</reference>
<dbReference type="Proteomes" id="UP000177763">
    <property type="component" value="Unassembled WGS sequence"/>
</dbReference>
<dbReference type="EMBL" id="MEVN01000008">
    <property type="protein sequence ID" value="OGC57640.1"/>
    <property type="molecule type" value="Genomic_DNA"/>
</dbReference>
<protein>
    <recommendedName>
        <fullName evidence="3">Peptidase MA-like domain-containing protein</fullName>
    </recommendedName>
</protein>
<evidence type="ECO:0008006" key="3">
    <source>
        <dbReference type="Google" id="ProtNLM"/>
    </source>
</evidence>
<accession>A0A1F4VKY7</accession>
<name>A0A1F4VKY7_UNCKA</name>